<keyword evidence="1" id="KW-1133">Transmembrane helix</keyword>
<gene>
    <name evidence="2" type="ORF">GALL_145480</name>
</gene>
<keyword evidence="1" id="KW-0812">Transmembrane</keyword>
<evidence type="ECO:0008006" key="3">
    <source>
        <dbReference type="Google" id="ProtNLM"/>
    </source>
</evidence>
<sequence length="218" mass="24761">MAAAKALSRIIMRRVLPIKERKRERAIISVLPEFAKQVAKSRRHQFESSAVLLNLGLFFLIAERDIQAVKIDALTHPDPWKRSLCARVILLTIHELDLDKVAGNKLRNALADAGVSDEVKHRATQALRLVRNSQQKAQKQFAFLRNATIAHRDPDALLQYRSIMEIDEMAVFRIAVEFYDGASMFIAVLPELILHVGTMPGLFSQMRAQSKRRNGRVE</sequence>
<dbReference type="AlphaFoldDB" id="A0A1J5SNM8"/>
<accession>A0A1J5SNM8</accession>
<protein>
    <recommendedName>
        <fullName evidence="3">HEPN AbiU2-like domain-containing protein</fullName>
    </recommendedName>
</protein>
<reference evidence="2" key="1">
    <citation type="submission" date="2016-10" db="EMBL/GenBank/DDBJ databases">
        <title>Sequence of Gallionella enrichment culture.</title>
        <authorList>
            <person name="Poehlein A."/>
            <person name="Muehling M."/>
            <person name="Daniel R."/>
        </authorList>
    </citation>
    <scope>NUCLEOTIDE SEQUENCE</scope>
</reference>
<organism evidence="2">
    <name type="scientific">mine drainage metagenome</name>
    <dbReference type="NCBI Taxonomy" id="410659"/>
    <lineage>
        <taxon>unclassified sequences</taxon>
        <taxon>metagenomes</taxon>
        <taxon>ecological metagenomes</taxon>
    </lineage>
</organism>
<proteinExistence type="predicted"/>
<keyword evidence="1" id="KW-0472">Membrane</keyword>
<dbReference type="EMBL" id="MLJW01000067">
    <property type="protein sequence ID" value="OIR03276.1"/>
    <property type="molecule type" value="Genomic_DNA"/>
</dbReference>
<comment type="caution">
    <text evidence="2">The sequence shown here is derived from an EMBL/GenBank/DDBJ whole genome shotgun (WGS) entry which is preliminary data.</text>
</comment>
<name>A0A1J5SNM8_9ZZZZ</name>
<evidence type="ECO:0000256" key="1">
    <source>
        <dbReference type="SAM" id="Phobius"/>
    </source>
</evidence>
<feature type="transmembrane region" description="Helical" evidence="1">
    <location>
        <begin position="182"/>
        <end position="203"/>
    </location>
</feature>
<evidence type="ECO:0000313" key="2">
    <source>
        <dbReference type="EMBL" id="OIR03276.1"/>
    </source>
</evidence>